<protein>
    <recommendedName>
        <fullName evidence="2">SRR1-like domain-containing protein</fullName>
    </recommendedName>
</protein>
<evidence type="ECO:0000313" key="4">
    <source>
        <dbReference type="Proteomes" id="UP000799441"/>
    </source>
</evidence>
<dbReference type="Pfam" id="PF07985">
    <property type="entry name" value="SRR1"/>
    <property type="match status" value="1"/>
</dbReference>
<reference evidence="3" key="1">
    <citation type="journal article" date="2020" name="Stud. Mycol.">
        <title>101 Dothideomycetes genomes: a test case for predicting lifestyles and emergence of pathogens.</title>
        <authorList>
            <person name="Haridas S."/>
            <person name="Albert R."/>
            <person name="Binder M."/>
            <person name="Bloem J."/>
            <person name="Labutti K."/>
            <person name="Salamov A."/>
            <person name="Andreopoulos B."/>
            <person name="Baker S."/>
            <person name="Barry K."/>
            <person name="Bills G."/>
            <person name="Bluhm B."/>
            <person name="Cannon C."/>
            <person name="Castanera R."/>
            <person name="Culley D."/>
            <person name="Daum C."/>
            <person name="Ezra D."/>
            <person name="Gonzalez J."/>
            <person name="Henrissat B."/>
            <person name="Kuo A."/>
            <person name="Liang C."/>
            <person name="Lipzen A."/>
            <person name="Lutzoni F."/>
            <person name="Magnuson J."/>
            <person name="Mondo S."/>
            <person name="Nolan M."/>
            <person name="Ohm R."/>
            <person name="Pangilinan J."/>
            <person name="Park H.-J."/>
            <person name="Ramirez L."/>
            <person name="Alfaro M."/>
            <person name="Sun H."/>
            <person name="Tritt A."/>
            <person name="Yoshinaga Y."/>
            <person name="Zwiers L.-H."/>
            <person name="Turgeon B."/>
            <person name="Goodwin S."/>
            <person name="Spatafora J."/>
            <person name="Crous P."/>
            <person name="Grigoriev I."/>
        </authorList>
    </citation>
    <scope>NUCLEOTIDE SEQUENCE</scope>
    <source>
        <strain evidence="3">CBS 116435</strain>
    </source>
</reference>
<name>A0A9P4UN53_9PEZI</name>
<sequence length="274" mass="29751">MRQTRYFYVVPSPQAPKSDKEAQQELRRVAALCGPEGEDCENDDSKGEGERRRKSIWLDGIDDTPVESEIQVGQTIPAHQKGKEYVLYDSKFLSSSKSISCDRARSTLREIATGKAVIEEEDDMSRGEAELFFANVRDEWEGSKTCRELRGLLSSISTSKHKIGKVVAFACNSMARGYSQTSGNPDHPAPAKRAAYQHALALTLTESFSGGNESAVAADAPLCYAQDPAYIDVDKAVLGTQGITVLEDPGGFIEVDGSTVIISCAPNVPVKQVV</sequence>
<evidence type="ECO:0000256" key="1">
    <source>
        <dbReference type="SAM" id="MobiDB-lite"/>
    </source>
</evidence>
<accession>A0A9P4UN53</accession>
<dbReference type="PANTHER" id="PTHR42080">
    <property type="entry name" value="SRR1 DOMAIN-CONTAINING PROTEIN"/>
    <property type="match status" value="1"/>
</dbReference>
<dbReference type="Proteomes" id="UP000799441">
    <property type="component" value="Unassembled WGS sequence"/>
</dbReference>
<proteinExistence type="predicted"/>
<evidence type="ECO:0000313" key="3">
    <source>
        <dbReference type="EMBL" id="KAF2721992.1"/>
    </source>
</evidence>
<feature type="region of interest" description="Disordered" evidence="1">
    <location>
        <begin position="1"/>
        <end position="54"/>
    </location>
</feature>
<dbReference type="PANTHER" id="PTHR42080:SF3">
    <property type="entry name" value="SRR1-LIKE DOMAIN-CONTAINING PROTEIN"/>
    <property type="match status" value="1"/>
</dbReference>
<dbReference type="AlphaFoldDB" id="A0A9P4UN53"/>
<keyword evidence="4" id="KW-1185">Reference proteome</keyword>
<gene>
    <name evidence="3" type="ORF">K431DRAFT_345957</name>
</gene>
<dbReference type="OrthoDB" id="5230585at2759"/>
<comment type="caution">
    <text evidence="3">The sequence shown here is derived from an EMBL/GenBank/DDBJ whole genome shotgun (WGS) entry which is preliminary data.</text>
</comment>
<feature type="compositionally biased region" description="Basic and acidic residues" evidence="1">
    <location>
        <begin position="17"/>
        <end position="28"/>
    </location>
</feature>
<organism evidence="3 4">
    <name type="scientific">Polychaeton citri CBS 116435</name>
    <dbReference type="NCBI Taxonomy" id="1314669"/>
    <lineage>
        <taxon>Eukaryota</taxon>
        <taxon>Fungi</taxon>
        <taxon>Dikarya</taxon>
        <taxon>Ascomycota</taxon>
        <taxon>Pezizomycotina</taxon>
        <taxon>Dothideomycetes</taxon>
        <taxon>Dothideomycetidae</taxon>
        <taxon>Capnodiales</taxon>
        <taxon>Capnodiaceae</taxon>
        <taxon>Polychaeton</taxon>
    </lineage>
</organism>
<dbReference type="InterPro" id="IPR012942">
    <property type="entry name" value="SRR1-like"/>
</dbReference>
<evidence type="ECO:0000259" key="2">
    <source>
        <dbReference type="Pfam" id="PF07985"/>
    </source>
</evidence>
<dbReference type="EMBL" id="MU003786">
    <property type="protein sequence ID" value="KAF2721992.1"/>
    <property type="molecule type" value="Genomic_DNA"/>
</dbReference>
<feature type="domain" description="SRR1-like" evidence="2">
    <location>
        <begin position="153"/>
        <end position="263"/>
    </location>
</feature>